<dbReference type="PANTHER" id="PTHR13812">
    <property type="entry name" value="KETIMINE REDUCTASE MU-CRYSTALLIN"/>
    <property type="match status" value="1"/>
</dbReference>
<organism evidence="2 3">
    <name type="scientific">Pollutimonas subterranea</name>
    <dbReference type="NCBI Taxonomy" id="2045210"/>
    <lineage>
        <taxon>Bacteria</taxon>
        <taxon>Pseudomonadati</taxon>
        <taxon>Pseudomonadota</taxon>
        <taxon>Betaproteobacteria</taxon>
        <taxon>Burkholderiales</taxon>
        <taxon>Alcaligenaceae</taxon>
        <taxon>Pollutimonas</taxon>
    </lineage>
</organism>
<dbReference type="PIRSF" id="PIRSF001439">
    <property type="entry name" value="CryM"/>
    <property type="match status" value="1"/>
</dbReference>
<protein>
    <submittedName>
        <fullName evidence="2">Ornithine cyclodeaminase</fullName>
    </submittedName>
</protein>
<accession>A0A2N4U487</accession>
<dbReference type="GO" id="GO:0019752">
    <property type="term" value="P:carboxylic acid metabolic process"/>
    <property type="evidence" value="ECO:0007669"/>
    <property type="project" value="UniProtKB-ARBA"/>
</dbReference>
<dbReference type="GO" id="GO:0042562">
    <property type="term" value="F:hormone binding"/>
    <property type="evidence" value="ECO:0007669"/>
    <property type="project" value="TreeGrafter"/>
</dbReference>
<dbReference type="EMBL" id="PDNW01000008">
    <property type="protein sequence ID" value="PLC49830.1"/>
    <property type="molecule type" value="Genomic_DNA"/>
</dbReference>
<dbReference type="FunFam" id="3.40.50.720:FF:000311">
    <property type="entry name" value="Ornithine cyclodeaminase"/>
    <property type="match status" value="1"/>
</dbReference>
<comment type="caution">
    <text evidence="2">The sequence shown here is derived from an EMBL/GenBank/DDBJ whole genome shotgun (WGS) entry which is preliminary data.</text>
</comment>
<dbReference type="RefSeq" id="WP_102074023.1">
    <property type="nucleotide sequence ID" value="NZ_PDNW01000008.1"/>
</dbReference>
<dbReference type="Gene3D" id="3.30.1780.10">
    <property type="entry name" value="ornithine cyclodeaminase, domain 1"/>
    <property type="match status" value="1"/>
</dbReference>
<dbReference type="InterPro" id="IPR036291">
    <property type="entry name" value="NAD(P)-bd_dom_sf"/>
</dbReference>
<evidence type="ECO:0000313" key="3">
    <source>
        <dbReference type="Proteomes" id="UP000234190"/>
    </source>
</evidence>
<name>A0A2N4U487_9BURK</name>
<keyword evidence="3" id="KW-1185">Reference proteome</keyword>
<reference evidence="2 3" key="1">
    <citation type="submission" date="2017-10" db="EMBL/GenBank/DDBJ databases">
        <title>Two draft genome sequences of Pusillimonas sp. strains isolated from a nitrate- and radionuclide-contaminated groundwater in Russia.</title>
        <authorList>
            <person name="Grouzdev D.S."/>
            <person name="Tourova T.P."/>
            <person name="Goeva M.A."/>
            <person name="Babich T.L."/>
            <person name="Sokolova D.S."/>
            <person name="Abdullin R."/>
            <person name="Poltaraus A.B."/>
            <person name="Toshchakov S.V."/>
            <person name="Nazina T.N."/>
        </authorList>
    </citation>
    <scope>NUCLEOTIDE SEQUENCE [LARGE SCALE GENOMIC DNA]</scope>
    <source>
        <strain evidence="2 3">JR1/69-3-13</strain>
    </source>
</reference>
<sequence length="334" mass="35285">MSADVLVASAADVYAAISMQDGIGLMRKGFVALANGRIDQPLRTIIKSPLSSGFLGLMPACVDDPDIYSIPVYGAKIGTLFPENTRIGKDPHQGSVMLMSGLTGETLAIFDACSVTALRTAAVTGLATSLLANPEASTLTLFGTGHQAFWQLQAIAAVRTLTKVFVVSRDIGNAQKFARDAGNRSTFAVEATDNVQSALAASDIVVTATNSAVPVLRNEWIKPGTHITAMGASTPSYCEIDGATMAAATLFVDLAASTKRESGEYLNAMRDGYLNKDSPLTELSEVIVHPEKGRTSKDQVTLFKSLGLAFEDVIVAAELHRRHVSAKAGIRVKP</sequence>
<gene>
    <name evidence="2" type="ORF">CR159_11100</name>
</gene>
<evidence type="ECO:0000313" key="2">
    <source>
        <dbReference type="EMBL" id="PLC49830.1"/>
    </source>
</evidence>
<dbReference type="InterPro" id="IPR023401">
    <property type="entry name" value="ODC_N"/>
</dbReference>
<dbReference type="Gene3D" id="3.40.50.720">
    <property type="entry name" value="NAD(P)-binding Rossmann-like Domain"/>
    <property type="match status" value="1"/>
</dbReference>
<dbReference type="AlphaFoldDB" id="A0A2N4U487"/>
<dbReference type="InterPro" id="IPR003462">
    <property type="entry name" value="ODC_Mu_crystall"/>
</dbReference>
<dbReference type="PANTHER" id="PTHR13812:SF19">
    <property type="entry name" value="KETIMINE REDUCTASE MU-CRYSTALLIN"/>
    <property type="match status" value="1"/>
</dbReference>
<evidence type="ECO:0000256" key="1">
    <source>
        <dbReference type="ARBA" id="ARBA00008903"/>
    </source>
</evidence>
<comment type="similarity">
    <text evidence="1">Belongs to the ornithine cyclodeaminase/mu-crystallin family.</text>
</comment>
<dbReference type="SUPFAM" id="SSF51735">
    <property type="entry name" value="NAD(P)-binding Rossmann-fold domains"/>
    <property type="match status" value="1"/>
</dbReference>
<proteinExistence type="inferred from homology"/>
<dbReference type="GO" id="GO:0005737">
    <property type="term" value="C:cytoplasm"/>
    <property type="evidence" value="ECO:0007669"/>
    <property type="project" value="TreeGrafter"/>
</dbReference>
<dbReference type="OrthoDB" id="5293744at2"/>
<dbReference type="GO" id="GO:0016491">
    <property type="term" value="F:oxidoreductase activity"/>
    <property type="evidence" value="ECO:0007669"/>
    <property type="project" value="UniProtKB-ARBA"/>
</dbReference>
<dbReference type="Proteomes" id="UP000234190">
    <property type="component" value="Unassembled WGS sequence"/>
</dbReference>
<dbReference type="Pfam" id="PF02423">
    <property type="entry name" value="OCD_Mu_crystall"/>
    <property type="match status" value="1"/>
</dbReference>